<dbReference type="Proteomes" id="UP000631670">
    <property type="component" value="Unassembled WGS sequence"/>
</dbReference>
<dbReference type="EMBL" id="JADBEG010000001">
    <property type="protein sequence ID" value="MBE1495358.1"/>
    <property type="molecule type" value="Genomic_DNA"/>
</dbReference>
<protein>
    <recommendedName>
        <fullName evidence="3">Gp5/Type VI secretion system Vgr protein OB-fold domain-containing protein</fullName>
    </recommendedName>
</protein>
<evidence type="ECO:0008006" key="3">
    <source>
        <dbReference type="Google" id="ProtNLM"/>
    </source>
</evidence>
<dbReference type="RefSeq" id="WP_086860175.1">
    <property type="nucleotide sequence ID" value="NZ_JADBEG010000001.1"/>
</dbReference>
<reference evidence="1 2" key="1">
    <citation type="submission" date="2020-10" db="EMBL/GenBank/DDBJ databases">
        <title>Sequencing the genomes of 1000 actinobacteria strains.</title>
        <authorList>
            <person name="Klenk H.-P."/>
        </authorList>
    </citation>
    <scope>NUCLEOTIDE SEQUENCE [LARGE SCALE GENOMIC DNA]</scope>
    <source>
        <strain evidence="1 2">DSM 44653</strain>
    </source>
</reference>
<proteinExistence type="predicted"/>
<organism evidence="1 2">
    <name type="scientific">Amycolatopsis lexingtonensis</name>
    <dbReference type="NCBI Taxonomy" id="218822"/>
    <lineage>
        <taxon>Bacteria</taxon>
        <taxon>Bacillati</taxon>
        <taxon>Actinomycetota</taxon>
        <taxon>Actinomycetes</taxon>
        <taxon>Pseudonocardiales</taxon>
        <taxon>Pseudonocardiaceae</taxon>
        <taxon>Amycolatopsis</taxon>
    </lineage>
</organism>
<evidence type="ECO:0000313" key="2">
    <source>
        <dbReference type="Proteomes" id="UP000631670"/>
    </source>
</evidence>
<name>A0ABR9HWP5_9PSEU</name>
<evidence type="ECO:0000313" key="1">
    <source>
        <dbReference type="EMBL" id="MBE1495358.1"/>
    </source>
</evidence>
<comment type="caution">
    <text evidence="1">The sequence shown here is derived from an EMBL/GenBank/DDBJ whole genome shotgun (WGS) entry which is preliminary data.</text>
</comment>
<keyword evidence="2" id="KW-1185">Reference proteome</keyword>
<accession>A0ABR9HWP5</accession>
<gene>
    <name evidence="1" type="ORF">H4696_002458</name>
</gene>
<sequence>MAFKGFTFARGHEVVPGTVPAWALVFRHGVRGTELCTLGSDTYSGTVSASLPVGLTGGAYEVVVEGMTAEDYRKISLAPGTPLDASLHLWWKDAPTGVLGGLARFTGLDNPLSATTPVPPDGSLVAELRVDRLWRRPGQRRMDVVVKGRERVVARLAERRVEGRCFTARADANGLQVAVENVAGDDVPVVGHGLARAQPTPGVRDYAAVPPGTALAAMLELSTQVQAALGLYSQETAVIRDGTLHLGKWTENGTTTPRLDGERPMDDESGLLAIERGADLPRDSRIPPGLFGPRPPRATFAVTALGRPDLKPGDRVSPVLPPEDFVVTEPSSLGATLLTSLPNLPAGVADPEADASVCRIIEVRHEISRERGFLTTIRAVVLTAEDDGWDEVKPGTAKDAQRARRSGVPFADSAQGVASTIGDVVGDRIERTFGVTRSRTAVIHDHAVSPDTPKHTSEVWHADTAPDGLPQAAQRTEITAGAHAELTQVPYVTPFAWGSYGLVLPRYPGTRVVLANVGGSSADFVDVGAIWPQNAGPDARPGDYWLALPVGITERQHLRDPDQQKPPDGLASHDLVDGDGTRVIETARFVLRVTDALTRVPARPAPDDGLGDGSVLIESRAGDGAARIVLKGDGSVTISAKSITFDAEDRIELNAKDVRVQLDGGTMDVS</sequence>